<feature type="region of interest" description="Disordered" evidence="1">
    <location>
        <begin position="1"/>
        <end position="25"/>
    </location>
</feature>
<dbReference type="EMBL" id="MU853753">
    <property type="protein sequence ID" value="KAK3945847.1"/>
    <property type="molecule type" value="Genomic_DNA"/>
</dbReference>
<evidence type="ECO:0000313" key="3">
    <source>
        <dbReference type="Proteomes" id="UP001303473"/>
    </source>
</evidence>
<protein>
    <submittedName>
        <fullName evidence="2">Uncharacterized protein</fullName>
    </submittedName>
</protein>
<organism evidence="2 3">
    <name type="scientific">Diplogelasinospora grovesii</name>
    <dbReference type="NCBI Taxonomy" id="303347"/>
    <lineage>
        <taxon>Eukaryota</taxon>
        <taxon>Fungi</taxon>
        <taxon>Dikarya</taxon>
        <taxon>Ascomycota</taxon>
        <taxon>Pezizomycotina</taxon>
        <taxon>Sordariomycetes</taxon>
        <taxon>Sordariomycetidae</taxon>
        <taxon>Sordariales</taxon>
        <taxon>Diplogelasinosporaceae</taxon>
        <taxon>Diplogelasinospora</taxon>
    </lineage>
</organism>
<keyword evidence="3" id="KW-1185">Reference proteome</keyword>
<proteinExistence type="predicted"/>
<reference evidence="3" key="1">
    <citation type="journal article" date="2023" name="Mol. Phylogenet. Evol.">
        <title>Genome-scale phylogeny and comparative genomics of the fungal order Sordariales.</title>
        <authorList>
            <person name="Hensen N."/>
            <person name="Bonometti L."/>
            <person name="Westerberg I."/>
            <person name="Brannstrom I.O."/>
            <person name="Guillou S."/>
            <person name="Cros-Aarteil S."/>
            <person name="Calhoun S."/>
            <person name="Haridas S."/>
            <person name="Kuo A."/>
            <person name="Mondo S."/>
            <person name="Pangilinan J."/>
            <person name="Riley R."/>
            <person name="LaButti K."/>
            <person name="Andreopoulos B."/>
            <person name="Lipzen A."/>
            <person name="Chen C."/>
            <person name="Yan M."/>
            <person name="Daum C."/>
            <person name="Ng V."/>
            <person name="Clum A."/>
            <person name="Steindorff A."/>
            <person name="Ohm R.A."/>
            <person name="Martin F."/>
            <person name="Silar P."/>
            <person name="Natvig D.O."/>
            <person name="Lalanne C."/>
            <person name="Gautier V."/>
            <person name="Ament-Velasquez S.L."/>
            <person name="Kruys A."/>
            <person name="Hutchinson M.I."/>
            <person name="Powell A.J."/>
            <person name="Barry K."/>
            <person name="Miller A.N."/>
            <person name="Grigoriev I.V."/>
            <person name="Debuchy R."/>
            <person name="Gladieux P."/>
            <person name="Hiltunen Thoren M."/>
            <person name="Johannesson H."/>
        </authorList>
    </citation>
    <scope>NUCLEOTIDE SEQUENCE [LARGE SCALE GENOMIC DNA]</scope>
    <source>
        <strain evidence="3">CBS 340.73</strain>
    </source>
</reference>
<evidence type="ECO:0000256" key="1">
    <source>
        <dbReference type="SAM" id="MobiDB-lite"/>
    </source>
</evidence>
<sequence length="330" mass="35748">MEDNGVNSPEATTVPWAGSTTQDSAISSTRNGGLLLLLLPPLPPEDLGNLALAVASIANFGSHPQQQPKLMMITKKEDVRRIVAAPPPPPPPRQQQQRRLMVVDPKWVALPKGPRLGICTALKQSVAAAAAAPPLSRHKLTAKGLTVEDEEGQQDVLLPLVQHPDTATWCPLLASDEEAVWVAKLRGVASGQQQQQFLSYPLPPGELRTSTTSSHSSEISLRPESAQSPEWMQAPSRRVARWARGRRHYFPEIPAPVTLDNMRFTWDDTGVHVSWKSPPPRPWVITSTAITAADASTASESTSSGAYAPFKLCFMSDAVALVSTWPFEAS</sequence>
<evidence type="ECO:0000313" key="2">
    <source>
        <dbReference type="EMBL" id="KAK3945847.1"/>
    </source>
</evidence>
<dbReference type="Proteomes" id="UP001303473">
    <property type="component" value="Unassembled WGS sequence"/>
</dbReference>
<dbReference type="AlphaFoldDB" id="A0AAN6NHA8"/>
<gene>
    <name evidence="2" type="ORF">QBC46DRAFT_349140</name>
</gene>
<feature type="compositionally biased region" description="Polar residues" evidence="1">
    <location>
        <begin position="1"/>
        <end position="11"/>
    </location>
</feature>
<name>A0AAN6NHA8_9PEZI</name>
<comment type="caution">
    <text evidence="2">The sequence shown here is derived from an EMBL/GenBank/DDBJ whole genome shotgun (WGS) entry which is preliminary data.</text>
</comment>
<accession>A0AAN6NHA8</accession>
<feature type="region of interest" description="Disordered" evidence="1">
    <location>
        <begin position="201"/>
        <end position="232"/>
    </location>
</feature>